<gene>
    <name evidence="2" type="ORF">P0M35_01995</name>
</gene>
<keyword evidence="3" id="KW-1185">Reference proteome</keyword>
<sequence length="342" mass="36722">MKKINFVITLLLVSLLTTSVFAGGGSRNGTAGAAQLLIPVGARGIAMSGSSLVGSSGVEAIYWNPANLARGEQATNVMFTHMNYIADIGVEYGAVSTNLEGFGALGFSIKSLNVGSIPVTTVQSPDGTGQTFAPQFMTLGLTYSRLLSDRIAVGFTANLISEKIELVSTTGFAFNVGISYSNLGNVDGLNFAVVLKNLGPQMKYDGSGLLIRADAASLNRPTQLYKIEAAGFELPSTLEIGLGYKYNLNSSNALMVNGVFQNSNFYGDEYKLGLEYAFNNLLYVRGGYMFLPELQKDDNIYGLTAGFGINYDLGGVNLKFDYAFRDTKFFDDNHVFSVMFGF</sequence>
<protein>
    <submittedName>
        <fullName evidence="2">PorV/PorQ family protein</fullName>
    </submittedName>
</protein>
<dbReference type="Gene3D" id="2.40.160.60">
    <property type="entry name" value="Outer membrane protein transport protein (OMPP1/FadL/TodX)"/>
    <property type="match status" value="1"/>
</dbReference>
<keyword evidence="1" id="KW-0732">Signal</keyword>
<comment type="caution">
    <text evidence="2">The sequence shown here is derived from an EMBL/GenBank/DDBJ whole genome shotgun (WGS) entry which is preliminary data.</text>
</comment>
<dbReference type="AlphaFoldDB" id="A0AAE3NYG3"/>
<dbReference type="NCBIfam" id="NF033709">
    <property type="entry name" value="PorV_fam"/>
    <property type="match status" value="1"/>
</dbReference>
<feature type="signal peptide" evidence="1">
    <location>
        <begin position="1"/>
        <end position="22"/>
    </location>
</feature>
<organism evidence="2 3">
    <name type="scientific">Stygiobacter electus</name>
    <dbReference type="NCBI Taxonomy" id="3032292"/>
    <lineage>
        <taxon>Bacteria</taxon>
        <taxon>Pseudomonadati</taxon>
        <taxon>Ignavibacteriota</taxon>
        <taxon>Ignavibacteria</taxon>
        <taxon>Ignavibacteriales</taxon>
        <taxon>Melioribacteraceae</taxon>
        <taxon>Stygiobacter</taxon>
    </lineage>
</organism>
<proteinExistence type="predicted"/>
<evidence type="ECO:0000313" key="2">
    <source>
        <dbReference type="EMBL" id="MDF1610910.1"/>
    </source>
</evidence>
<dbReference type="SUPFAM" id="SSF56935">
    <property type="entry name" value="Porins"/>
    <property type="match status" value="1"/>
</dbReference>
<dbReference type="EMBL" id="JARGDL010000002">
    <property type="protein sequence ID" value="MDF1610910.1"/>
    <property type="molecule type" value="Genomic_DNA"/>
</dbReference>
<feature type="chain" id="PRO_5041989661" evidence="1">
    <location>
        <begin position="23"/>
        <end position="342"/>
    </location>
</feature>
<name>A0AAE3NYG3_9BACT</name>
<evidence type="ECO:0000313" key="3">
    <source>
        <dbReference type="Proteomes" id="UP001221302"/>
    </source>
</evidence>
<reference evidence="2" key="1">
    <citation type="submission" date="2023-03" db="EMBL/GenBank/DDBJ databases">
        <title>Stygiobacter electus gen. nov., sp. nov., facultatively anaerobic thermotolerant bacterium of the class Ignavibacteria from a well of Yessentuki mineral water deposit.</title>
        <authorList>
            <person name="Podosokorskaya O.A."/>
            <person name="Elcheninov A.G."/>
            <person name="Petrova N.F."/>
            <person name="Zavarzina D.G."/>
            <person name="Kublanov I.V."/>
            <person name="Merkel A.Y."/>
        </authorList>
    </citation>
    <scope>NUCLEOTIDE SEQUENCE</scope>
    <source>
        <strain evidence="2">09-Me</strain>
    </source>
</reference>
<dbReference type="RefSeq" id="WP_321534676.1">
    <property type="nucleotide sequence ID" value="NZ_JARGDL010000002.1"/>
</dbReference>
<dbReference type="Proteomes" id="UP001221302">
    <property type="component" value="Unassembled WGS sequence"/>
</dbReference>
<accession>A0AAE3NYG3</accession>
<evidence type="ECO:0000256" key="1">
    <source>
        <dbReference type="SAM" id="SignalP"/>
    </source>
</evidence>